<name>A0A6J5NMY5_9CAUD</name>
<accession>A0A6J5NMY5</accession>
<dbReference type="EMBL" id="LR796673">
    <property type="protein sequence ID" value="CAB4158358.1"/>
    <property type="molecule type" value="Genomic_DNA"/>
</dbReference>
<gene>
    <name evidence="1" type="ORF">UFOVP703_4</name>
</gene>
<proteinExistence type="predicted"/>
<reference evidence="1" key="1">
    <citation type="submission" date="2020-04" db="EMBL/GenBank/DDBJ databases">
        <authorList>
            <person name="Chiriac C."/>
            <person name="Salcher M."/>
            <person name="Ghai R."/>
            <person name="Kavagutti S V."/>
        </authorList>
    </citation>
    <scope>NUCLEOTIDE SEQUENCE</scope>
</reference>
<protein>
    <submittedName>
        <fullName evidence="1">Uncharacterized protein</fullName>
    </submittedName>
</protein>
<organism evidence="1">
    <name type="scientific">uncultured Caudovirales phage</name>
    <dbReference type="NCBI Taxonomy" id="2100421"/>
    <lineage>
        <taxon>Viruses</taxon>
        <taxon>Duplodnaviria</taxon>
        <taxon>Heunggongvirae</taxon>
        <taxon>Uroviricota</taxon>
        <taxon>Caudoviricetes</taxon>
        <taxon>Peduoviridae</taxon>
        <taxon>Maltschvirus</taxon>
        <taxon>Maltschvirus maltsch</taxon>
    </lineage>
</organism>
<evidence type="ECO:0000313" key="1">
    <source>
        <dbReference type="EMBL" id="CAB4158358.1"/>
    </source>
</evidence>
<sequence>MRKTSTRHQSLLSCPSSEQVRQALSLLTLSQLKRLAAQSSVPYMTLYKVRSGATQEPMLSTVHAIAPHYSSALTN</sequence>